<organism evidence="2 3">
    <name type="scientific">Paenibacillus sabuli</name>
    <dbReference type="NCBI Taxonomy" id="2772509"/>
    <lineage>
        <taxon>Bacteria</taxon>
        <taxon>Bacillati</taxon>
        <taxon>Bacillota</taxon>
        <taxon>Bacilli</taxon>
        <taxon>Bacillales</taxon>
        <taxon>Paenibacillaceae</taxon>
        <taxon>Paenibacillus</taxon>
    </lineage>
</organism>
<dbReference type="SUPFAM" id="SSF54292">
    <property type="entry name" value="2Fe-2S ferredoxin-like"/>
    <property type="match status" value="1"/>
</dbReference>
<gene>
    <name evidence="2" type="ORF">IDH44_08225</name>
</gene>
<dbReference type="InterPro" id="IPR012675">
    <property type="entry name" value="Beta-grasp_dom_sf"/>
</dbReference>
<reference evidence="2" key="1">
    <citation type="submission" date="2020-09" db="EMBL/GenBank/DDBJ databases">
        <title>A novel bacterium of genus Paenibacillus, isolated from South China Sea.</title>
        <authorList>
            <person name="Huang H."/>
            <person name="Mo K."/>
            <person name="Hu Y."/>
        </authorList>
    </citation>
    <scope>NUCLEOTIDE SEQUENCE</scope>
    <source>
        <strain evidence="2">IB182496</strain>
    </source>
</reference>
<accession>A0A927GRN8</accession>
<comment type="caution">
    <text evidence="2">The sequence shown here is derived from an EMBL/GenBank/DDBJ whole genome shotgun (WGS) entry which is preliminary data.</text>
</comment>
<dbReference type="Gene3D" id="3.10.20.30">
    <property type="match status" value="1"/>
</dbReference>
<dbReference type="AlphaFoldDB" id="A0A927GRN8"/>
<evidence type="ECO:0000313" key="3">
    <source>
        <dbReference type="Proteomes" id="UP000621560"/>
    </source>
</evidence>
<dbReference type="InterPro" id="IPR036010">
    <property type="entry name" value="2Fe-2S_ferredoxin-like_sf"/>
</dbReference>
<dbReference type="RefSeq" id="WP_190916530.1">
    <property type="nucleotide sequence ID" value="NZ_JACXIZ010000014.1"/>
</dbReference>
<dbReference type="PROSITE" id="PS51085">
    <property type="entry name" value="2FE2S_FER_2"/>
    <property type="match status" value="1"/>
</dbReference>
<evidence type="ECO:0000259" key="1">
    <source>
        <dbReference type="PROSITE" id="PS51085"/>
    </source>
</evidence>
<dbReference type="InterPro" id="IPR001041">
    <property type="entry name" value="2Fe-2S_ferredoxin-type"/>
</dbReference>
<evidence type="ECO:0000313" key="2">
    <source>
        <dbReference type="EMBL" id="MBD2845175.1"/>
    </source>
</evidence>
<dbReference type="CDD" id="cd00207">
    <property type="entry name" value="fer2"/>
    <property type="match status" value="1"/>
</dbReference>
<sequence length="111" mass="11956">MSVWIQFLPGGQKTAVRPGTTVLEAARRARIALPTRCGGKAGCLMCKVYDRGNSGLSAPSDKERAKLAGAAADLRLGCQAKIIGPSTVEVPEDPLKAAVRRQLERQREEWP</sequence>
<dbReference type="GO" id="GO:0051536">
    <property type="term" value="F:iron-sulfur cluster binding"/>
    <property type="evidence" value="ECO:0007669"/>
    <property type="project" value="InterPro"/>
</dbReference>
<dbReference type="Proteomes" id="UP000621560">
    <property type="component" value="Unassembled WGS sequence"/>
</dbReference>
<protein>
    <submittedName>
        <fullName evidence="2">(2Fe-2S)-binding protein</fullName>
    </submittedName>
</protein>
<name>A0A927GRN8_9BACL</name>
<keyword evidence="3" id="KW-1185">Reference proteome</keyword>
<dbReference type="EMBL" id="JACXIZ010000014">
    <property type="protein sequence ID" value="MBD2845175.1"/>
    <property type="molecule type" value="Genomic_DNA"/>
</dbReference>
<proteinExistence type="predicted"/>
<feature type="domain" description="2Fe-2S ferredoxin-type" evidence="1">
    <location>
        <begin position="1"/>
        <end position="94"/>
    </location>
</feature>
<dbReference type="Pfam" id="PF00111">
    <property type="entry name" value="Fer2"/>
    <property type="match status" value="1"/>
</dbReference>